<proteinExistence type="predicted"/>
<dbReference type="OrthoDB" id="4230923at2759"/>
<evidence type="ECO:0000313" key="3">
    <source>
        <dbReference type="EMBL" id="RNA15568.1"/>
    </source>
</evidence>
<gene>
    <name evidence="3" type="ORF">BpHYR1_033487</name>
</gene>
<organism evidence="3 4">
    <name type="scientific">Brachionus plicatilis</name>
    <name type="common">Marine rotifer</name>
    <name type="synonym">Brachionus muelleri</name>
    <dbReference type="NCBI Taxonomy" id="10195"/>
    <lineage>
        <taxon>Eukaryota</taxon>
        <taxon>Metazoa</taxon>
        <taxon>Spiralia</taxon>
        <taxon>Gnathifera</taxon>
        <taxon>Rotifera</taxon>
        <taxon>Eurotatoria</taxon>
        <taxon>Monogononta</taxon>
        <taxon>Pseudotrocha</taxon>
        <taxon>Ploima</taxon>
        <taxon>Brachionidae</taxon>
        <taxon>Brachionus</taxon>
    </lineage>
</organism>
<dbReference type="Proteomes" id="UP000276133">
    <property type="component" value="Unassembled WGS sequence"/>
</dbReference>
<evidence type="ECO:0000256" key="1">
    <source>
        <dbReference type="PROSITE-ProRule" id="PRU00047"/>
    </source>
</evidence>
<sequence length="348" mass="40482">MDNPFPRLPTNMANTNPWNHVSNMFYPNTLAYFNLMKQHQHQFQPNQNTTRVYQAPQIQQITHQPSQPLQINQCQQNIQDPNMNQSRKCTRGFSQALATMQNQDETSTTVPVSEPVQKQNYNIKFSSKKQFPQHQRSYLNLDKEPKRCLPGFIANANINQKNDLPNDSFTNGIELVKKKEQKFYVALNVSLDFNISDQENLTELKDKFNIDKALRVVKKSSTYVKVRPWRFYIQADQCFHCQKIGHTKQACPSIDKPPTCVRCKGTHSHDKCQITDSVLFRCVNCPEYLLFCSKQCKAITNDINRKKTELEMRAKKTEHPTLPESIQKTTQYTTLNPIINQIRQPKQT</sequence>
<keyword evidence="4" id="KW-1185">Reference proteome</keyword>
<evidence type="ECO:0000259" key="2">
    <source>
        <dbReference type="PROSITE" id="PS50158"/>
    </source>
</evidence>
<evidence type="ECO:0000313" key="4">
    <source>
        <dbReference type="Proteomes" id="UP000276133"/>
    </source>
</evidence>
<reference evidence="3 4" key="1">
    <citation type="journal article" date="2018" name="Sci. Rep.">
        <title>Genomic signatures of local adaptation to the degree of environmental predictability in rotifers.</title>
        <authorList>
            <person name="Franch-Gras L."/>
            <person name="Hahn C."/>
            <person name="Garcia-Roger E.M."/>
            <person name="Carmona M.J."/>
            <person name="Serra M."/>
            <person name="Gomez A."/>
        </authorList>
    </citation>
    <scope>NUCLEOTIDE SEQUENCE [LARGE SCALE GENOMIC DNA]</scope>
    <source>
        <strain evidence="3">HYR1</strain>
    </source>
</reference>
<protein>
    <recommendedName>
        <fullName evidence="2">CCHC-type domain-containing protein</fullName>
    </recommendedName>
</protein>
<feature type="domain" description="CCHC-type" evidence="2">
    <location>
        <begin position="238"/>
        <end position="253"/>
    </location>
</feature>
<comment type="caution">
    <text evidence="3">The sequence shown here is derived from an EMBL/GenBank/DDBJ whole genome shotgun (WGS) entry which is preliminary data.</text>
</comment>
<keyword evidence="1" id="KW-0863">Zinc-finger</keyword>
<dbReference type="AlphaFoldDB" id="A0A3M7QX54"/>
<dbReference type="GO" id="GO:0008270">
    <property type="term" value="F:zinc ion binding"/>
    <property type="evidence" value="ECO:0007669"/>
    <property type="project" value="UniProtKB-KW"/>
</dbReference>
<dbReference type="PROSITE" id="PS50158">
    <property type="entry name" value="ZF_CCHC"/>
    <property type="match status" value="1"/>
</dbReference>
<dbReference type="InterPro" id="IPR001878">
    <property type="entry name" value="Znf_CCHC"/>
</dbReference>
<dbReference type="GO" id="GO:0003676">
    <property type="term" value="F:nucleic acid binding"/>
    <property type="evidence" value="ECO:0007669"/>
    <property type="project" value="InterPro"/>
</dbReference>
<dbReference type="EMBL" id="REGN01004924">
    <property type="protein sequence ID" value="RNA15568.1"/>
    <property type="molecule type" value="Genomic_DNA"/>
</dbReference>
<accession>A0A3M7QX54</accession>
<name>A0A3M7QX54_BRAPC</name>
<keyword evidence="1" id="KW-0479">Metal-binding</keyword>
<keyword evidence="1" id="KW-0862">Zinc</keyword>